<accession>A0A834IT59</accession>
<dbReference type="AlphaFoldDB" id="A0A834IT59"/>
<organism evidence="2 3">
    <name type="scientific">Rhynchophorus ferrugineus</name>
    <name type="common">Red palm weevil</name>
    <name type="synonym">Curculio ferrugineus</name>
    <dbReference type="NCBI Taxonomy" id="354439"/>
    <lineage>
        <taxon>Eukaryota</taxon>
        <taxon>Metazoa</taxon>
        <taxon>Ecdysozoa</taxon>
        <taxon>Arthropoda</taxon>
        <taxon>Hexapoda</taxon>
        <taxon>Insecta</taxon>
        <taxon>Pterygota</taxon>
        <taxon>Neoptera</taxon>
        <taxon>Endopterygota</taxon>
        <taxon>Coleoptera</taxon>
        <taxon>Polyphaga</taxon>
        <taxon>Cucujiformia</taxon>
        <taxon>Curculionidae</taxon>
        <taxon>Dryophthorinae</taxon>
        <taxon>Rhynchophorus</taxon>
    </lineage>
</organism>
<dbReference type="Proteomes" id="UP000625711">
    <property type="component" value="Unassembled WGS sequence"/>
</dbReference>
<name>A0A834IT59_RHYFE</name>
<evidence type="ECO:0000313" key="2">
    <source>
        <dbReference type="EMBL" id="KAF7283388.1"/>
    </source>
</evidence>
<feature type="region of interest" description="Disordered" evidence="1">
    <location>
        <begin position="1"/>
        <end position="21"/>
    </location>
</feature>
<comment type="caution">
    <text evidence="2">The sequence shown here is derived from an EMBL/GenBank/DDBJ whole genome shotgun (WGS) entry which is preliminary data.</text>
</comment>
<dbReference type="EMBL" id="JAACXV010000114">
    <property type="protein sequence ID" value="KAF7283388.1"/>
    <property type="molecule type" value="Genomic_DNA"/>
</dbReference>
<keyword evidence="3" id="KW-1185">Reference proteome</keyword>
<reference evidence="2" key="1">
    <citation type="submission" date="2020-08" db="EMBL/GenBank/DDBJ databases">
        <title>Genome sequencing and assembly of the red palm weevil Rhynchophorus ferrugineus.</title>
        <authorList>
            <person name="Dias G.B."/>
            <person name="Bergman C.M."/>
            <person name="Manee M."/>
        </authorList>
    </citation>
    <scope>NUCLEOTIDE SEQUENCE</scope>
    <source>
        <strain evidence="2">AA-2017</strain>
        <tissue evidence="2">Whole larva</tissue>
    </source>
</reference>
<protein>
    <submittedName>
        <fullName evidence="2">Uncharacterized protein</fullName>
    </submittedName>
</protein>
<proteinExistence type="predicted"/>
<gene>
    <name evidence="2" type="ORF">GWI33_000721</name>
</gene>
<sequence>MNHQTDYSQSKKQRAPSPTRKQTIPIYSIFKTVRQHIGREKRRPFWCRGEELGQAVEASREAGLDAVEVGGADFGRPMTPFLVQIYGRMNGETGRLETDRRRHCIDGRLFTIVLSTCRFGSWFIKTVFMATPTVSKQFTCCTSNDIVNIRYI</sequence>
<feature type="compositionally biased region" description="Polar residues" evidence="1">
    <location>
        <begin position="1"/>
        <end position="10"/>
    </location>
</feature>
<evidence type="ECO:0000313" key="3">
    <source>
        <dbReference type="Proteomes" id="UP000625711"/>
    </source>
</evidence>
<evidence type="ECO:0000256" key="1">
    <source>
        <dbReference type="SAM" id="MobiDB-lite"/>
    </source>
</evidence>